<name>A0AAV2A7D7_9ARAC</name>
<feature type="compositionally biased region" description="Basic and acidic residues" evidence="1">
    <location>
        <begin position="391"/>
        <end position="400"/>
    </location>
</feature>
<feature type="region of interest" description="Disordered" evidence="1">
    <location>
        <begin position="315"/>
        <end position="402"/>
    </location>
</feature>
<sequence length="978" mass="111703">MRERTCGHLLLILCIFWCAVLLHAKTQQTFVVRYKNGEHTVPVTVVLDYKKQTEYVINMSPRAATKTVTLYDFKQKTIAYKDLTNRECFLGRLTHETLSEETDALTKIHSPVERQPKILSLDPHRTSLTPTEIRNMAGQKTAVFCGKMNTWLVMPREAHNIQKREVDEIDERTFHRHGYHTVRYSHYGRETRRRYRNPASRHFSQKKTDTSNTPNWKAGNSEYALENSAKPFEYPSFQQQFLNPPSLQTPVNGNNQDFHHTEHPTINGKEEFHLTPTFHPASNAASWNSGKILSSASQPNSLNNEYEAQFPFYTTTIETPNLQGETSDKSNDRRDSRGNHFANLKDANITNSSFVSEQKSSGSNSKPNLDMTENKYNPNQQKRQNRTFELNSDHRQRGVEDDSIPFGFDLNANGRKFYTTTSDDHAVLENPDVSANVLEIPKEKRFENIGNSLQPPDIPQTNEDVHDIFEGFYNLRKSDPPSEQLLYNSYFIPSEPNGGRESSYPDESLISSYPSFPHTRIINDTDKKQRWEENDPHILKIPQVIASTDLPSLTTNAHSNYNGVTISPTYRKGFSDSSILKSKPENEDSLSFTPHKVELSSRSQTVESLQPVSSKDGDIFNQAVNEYFTTENPLYASTDKNYPDQRSDVSGENELTETPETFASRNLDRNIQETNERQNLLHSGIPDGISSQQMRFQNVLRNYKPDEIVIDVERIPTQRPPQSTLGFQGQIYSPKSSASPPLSRNVNGPKSEQTSGDTWRGRPIRKPNFPIRKTHNLQPGGLSFASRIPPHPRRNESNLFQRRVQDNNIRQLIYPRPQMLPQPLYNTHRSYKLDSLPPGVSIHPRHPKAPYADAVRSNVLPPVPQVRTPKLHRQRHHKKKDRLVNSCCRTRGKTKSCCGSCCRSKSLHSKPSCCASNKPGQNELRPKQVLAASVPGLHQVRKLADDPRNRCQKEKLCRTLYESTQQVMVCRHAKIEGC</sequence>
<feature type="compositionally biased region" description="Polar residues" evidence="1">
    <location>
        <begin position="348"/>
        <end position="367"/>
    </location>
</feature>
<feature type="signal peptide" evidence="2">
    <location>
        <begin position="1"/>
        <end position="24"/>
    </location>
</feature>
<accession>A0AAV2A7D7</accession>
<dbReference type="AlphaFoldDB" id="A0AAV2A7D7"/>
<feature type="region of interest" description="Disordered" evidence="1">
    <location>
        <begin position="192"/>
        <end position="219"/>
    </location>
</feature>
<dbReference type="Proteomes" id="UP001497382">
    <property type="component" value="Unassembled WGS sequence"/>
</dbReference>
<protein>
    <submittedName>
        <fullName evidence="3">Uncharacterized protein</fullName>
    </submittedName>
</protein>
<comment type="caution">
    <text evidence="3">The sequence shown here is derived from an EMBL/GenBank/DDBJ whole genome shotgun (WGS) entry which is preliminary data.</text>
</comment>
<dbReference type="EMBL" id="CAXIEN010000126">
    <property type="protein sequence ID" value="CAL1279881.1"/>
    <property type="molecule type" value="Genomic_DNA"/>
</dbReference>
<keyword evidence="4" id="KW-1185">Reference proteome</keyword>
<feature type="compositionally biased region" description="Basic and acidic residues" evidence="1">
    <location>
        <begin position="326"/>
        <end position="338"/>
    </location>
</feature>
<feature type="chain" id="PRO_5043785525" evidence="2">
    <location>
        <begin position="25"/>
        <end position="978"/>
    </location>
</feature>
<feature type="compositionally biased region" description="Polar residues" evidence="1">
    <location>
        <begin position="374"/>
        <end position="390"/>
    </location>
</feature>
<evidence type="ECO:0000256" key="2">
    <source>
        <dbReference type="SAM" id="SignalP"/>
    </source>
</evidence>
<feature type="region of interest" description="Disordered" evidence="1">
    <location>
        <begin position="731"/>
        <end position="795"/>
    </location>
</feature>
<feature type="compositionally biased region" description="Polar residues" evidence="1">
    <location>
        <begin position="315"/>
        <end position="325"/>
    </location>
</feature>
<reference evidence="3 4" key="1">
    <citation type="submission" date="2024-04" db="EMBL/GenBank/DDBJ databases">
        <authorList>
            <person name="Rising A."/>
            <person name="Reimegard J."/>
            <person name="Sonavane S."/>
            <person name="Akerstrom W."/>
            <person name="Nylinder S."/>
            <person name="Hedman E."/>
            <person name="Kallberg Y."/>
        </authorList>
    </citation>
    <scope>NUCLEOTIDE SEQUENCE [LARGE SCALE GENOMIC DNA]</scope>
</reference>
<proteinExistence type="predicted"/>
<gene>
    <name evidence="3" type="ORF">LARSCL_LOCUS10649</name>
</gene>
<keyword evidence="2" id="KW-0732">Signal</keyword>
<evidence type="ECO:0000313" key="4">
    <source>
        <dbReference type="Proteomes" id="UP001497382"/>
    </source>
</evidence>
<feature type="compositionally biased region" description="Polar residues" evidence="1">
    <location>
        <begin position="731"/>
        <end position="757"/>
    </location>
</feature>
<evidence type="ECO:0000256" key="1">
    <source>
        <dbReference type="SAM" id="MobiDB-lite"/>
    </source>
</evidence>
<organism evidence="3 4">
    <name type="scientific">Larinioides sclopetarius</name>
    <dbReference type="NCBI Taxonomy" id="280406"/>
    <lineage>
        <taxon>Eukaryota</taxon>
        <taxon>Metazoa</taxon>
        <taxon>Ecdysozoa</taxon>
        <taxon>Arthropoda</taxon>
        <taxon>Chelicerata</taxon>
        <taxon>Arachnida</taxon>
        <taxon>Araneae</taxon>
        <taxon>Araneomorphae</taxon>
        <taxon>Entelegynae</taxon>
        <taxon>Araneoidea</taxon>
        <taxon>Araneidae</taxon>
        <taxon>Larinioides</taxon>
    </lineage>
</organism>
<feature type="region of interest" description="Disordered" evidence="1">
    <location>
        <begin position="634"/>
        <end position="668"/>
    </location>
</feature>
<evidence type="ECO:0000313" key="3">
    <source>
        <dbReference type="EMBL" id="CAL1279881.1"/>
    </source>
</evidence>